<keyword evidence="3 7" id="KW-0227">DNA damage</keyword>
<protein>
    <recommendedName>
        <fullName evidence="2 7">DNA repair protein RecO</fullName>
    </recommendedName>
    <alternativeName>
        <fullName evidence="6 7">Recombination protein O</fullName>
    </alternativeName>
</protein>
<dbReference type="GO" id="GO:0043590">
    <property type="term" value="C:bacterial nucleoid"/>
    <property type="evidence" value="ECO:0007669"/>
    <property type="project" value="TreeGrafter"/>
</dbReference>
<evidence type="ECO:0000313" key="9">
    <source>
        <dbReference type="EMBL" id="HFX13811.1"/>
    </source>
</evidence>
<accession>A0A7C3MLB4</accession>
<dbReference type="Gene3D" id="1.20.1440.120">
    <property type="entry name" value="Recombination protein O, C-terminal domain"/>
    <property type="match status" value="1"/>
</dbReference>
<dbReference type="AlphaFoldDB" id="A0A7C3MLB4"/>
<name>A0A7C3MLB4_DICTH</name>
<comment type="function">
    <text evidence="7">Involved in DNA repair and RecF pathway recombination.</text>
</comment>
<dbReference type="InterPro" id="IPR022572">
    <property type="entry name" value="DNA_rep/recomb_RecO_N"/>
</dbReference>
<dbReference type="InterPro" id="IPR037278">
    <property type="entry name" value="ARFGAP/RecO"/>
</dbReference>
<dbReference type="SUPFAM" id="SSF57863">
    <property type="entry name" value="ArfGap/RecO-like zinc finger"/>
    <property type="match status" value="1"/>
</dbReference>
<proteinExistence type="inferred from homology"/>
<reference evidence="9" key="1">
    <citation type="journal article" date="2020" name="mSystems">
        <title>Genome- and Community-Level Interaction Insights into Carbon Utilization and Element Cycling Functions of Hydrothermarchaeota in Hydrothermal Sediment.</title>
        <authorList>
            <person name="Zhou Z."/>
            <person name="Liu Y."/>
            <person name="Xu W."/>
            <person name="Pan J."/>
            <person name="Luo Z.H."/>
            <person name="Li M."/>
        </authorList>
    </citation>
    <scope>NUCLEOTIDE SEQUENCE [LARGE SCALE GENOMIC DNA]</scope>
    <source>
        <strain evidence="9">SpSt-81</strain>
    </source>
</reference>
<feature type="domain" description="DNA replication/recombination mediator RecO N-terminal" evidence="8">
    <location>
        <begin position="10"/>
        <end position="82"/>
    </location>
</feature>
<keyword evidence="4 7" id="KW-0233">DNA recombination</keyword>
<dbReference type="InterPro" id="IPR042242">
    <property type="entry name" value="RecO_C"/>
</dbReference>
<evidence type="ECO:0000256" key="4">
    <source>
        <dbReference type="ARBA" id="ARBA00023172"/>
    </source>
</evidence>
<evidence type="ECO:0000256" key="6">
    <source>
        <dbReference type="ARBA" id="ARBA00033409"/>
    </source>
</evidence>
<comment type="similarity">
    <text evidence="1 7">Belongs to the RecO family.</text>
</comment>
<evidence type="ECO:0000256" key="5">
    <source>
        <dbReference type="ARBA" id="ARBA00023204"/>
    </source>
</evidence>
<dbReference type="NCBIfam" id="TIGR00613">
    <property type="entry name" value="reco"/>
    <property type="match status" value="1"/>
</dbReference>
<dbReference type="PANTHER" id="PTHR33991">
    <property type="entry name" value="DNA REPAIR PROTEIN RECO"/>
    <property type="match status" value="1"/>
</dbReference>
<dbReference type="Pfam" id="PF11967">
    <property type="entry name" value="RecO_N"/>
    <property type="match status" value="1"/>
</dbReference>
<evidence type="ECO:0000256" key="7">
    <source>
        <dbReference type="HAMAP-Rule" id="MF_00201"/>
    </source>
</evidence>
<dbReference type="InterPro" id="IPR003717">
    <property type="entry name" value="RecO"/>
</dbReference>
<dbReference type="PANTHER" id="PTHR33991:SF1">
    <property type="entry name" value="DNA REPAIR PROTEIN RECO"/>
    <property type="match status" value="1"/>
</dbReference>
<comment type="caution">
    <text evidence="9">The sequence shown here is derived from an EMBL/GenBank/DDBJ whole genome shotgun (WGS) entry which is preliminary data.</text>
</comment>
<dbReference type="GO" id="GO:0006310">
    <property type="term" value="P:DNA recombination"/>
    <property type="evidence" value="ECO:0007669"/>
    <property type="project" value="UniProtKB-UniRule"/>
</dbReference>
<keyword evidence="5 7" id="KW-0234">DNA repair</keyword>
<evidence type="ECO:0000259" key="8">
    <source>
        <dbReference type="Pfam" id="PF11967"/>
    </source>
</evidence>
<dbReference type="Gene3D" id="2.40.50.140">
    <property type="entry name" value="Nucleic acid-binding proteins"/>
    <property type="match status" value="1"/>
</dbReference>
<dbReference type="Pfam" id="PF02565">
    <property type="entry name" value="RecO_C"/>
    <property type="match status" value="1"/>
</dbReference>
<evidence type="ECO:0000256" key="3">
    <source>
        <dbReference type="ARBA" id="ARBA00022763"/>
    </source>
</evidence>
<dbReference type="InterPro" id="IPR012340">
    <property type="entry name" value="NA-bd_OB-fold"/>
</dbReference>
<evidence type="ECO:0000256" key="1">
    <source>
        <dbReference type="ARBA" id="ARBA00007452"/>
    </source>
</evidence>
<organism evidence="9">
    <name type="scientific">Dictyoglomus thermophilum</name>
    <dbReference type="NCBI Taxonomy" id="14"/>
    <lineage>
        <taxon>Bacteria</taxon>
        <taxon>Pseudomonadati</taxon>
        <taxon>Dictyoglomota</taxon>
        <taxon>Dictyoglomia</taxon>
        <taxon>Dictyoglomales</taxon>
        <taxon>Dictyoglomaceae</taxon>
        <taxon>Dictyoglomus</taxon>
    </lineage>
</organism>
<sequence>MNLESRYYYEEGLIIDRRKIGDGDLVLLFYGKEKGKYWVKAPGALKIKNRLRGKVEVITLGKGYFVKRKELDLLINWEVIERFANIKKDVDTFIYATTYIKRAEKFLPEGVKDKEVFDLLYNFLKEIKKNNATTSGDIFLIKLWQKLGLLPFLPTNCEKCGRKFNSDEKLLLNIEDYKVYCVGCNNLDIEIDLEIINKYNEILTYDFNYIIGSNIITRFEEIKKLMPILTKRIEQEV</sequence>
<dbReference type="GO" id="GO:0006302">
    <property type="term" value="P:double-strand break repair"/>
    <property type="evidence" value="ECO:0007669"/>
    <property type="project" value="TreeGrafter"/>
</dbReference>
<dbReference type="SUPFAM" id="SSF50249">
    <property type="entry name" value="Nucleic acid-binding proteins"/>
    <property type="match status" value="1"/>
</dbReference>
<evidence type="ECO:0000256" key="2">
    <source>
        <dbReference type="ARBA" id="ARBA00021310"/>
    </source>
</evidence>
<gene>
    <name evidence="7 9" type="primary">recO</name>
    <name evidence="9" type="ORF">ENW00_06625</name>
</gene>
<dbReference type="EMBL" id="DTIN01000025">
    <property type="protein sequence ID" value="HFX13811.1"/>
    <property type="molecule type" value="Genomic_DNA"/>
</dbReference>
<dbReference type="HAMAP" id="MF_00201">
    <property type="entry name" value="RecO"/>
    <property type="match status" value="1"/>
</dbReference>